<dbReference type="GO" id="GO:0003677">
    <property type="term" value="F:DNA binding"/>
    <property type="evidence" value="ECO:0007669"/>
    <property type="project" value="UniProtKB-KW"/>
</dbReference>
<evidence type="ECO:0008006" key="16">
    <source>
        <dbReference type="Google" id="ProtNLM"/>
    </source>
</evidence>
<dbReference type="PROSITE" id="PS50878">
    <property type="entry name" value="RT_POL"/>
    <property type="match status" value="1"/>
</dbReference>
<keyword evidence="4" id="KW-0540">Nuclease</keyword>
<evidence type="ECO:0000256" key="3">
    <source>
        <dbReference type="ARBA" id="ARBA00022695"/>
    </source>
</evidence>
<dbReference type="Gene3D" id="2.40.70.10">
    <property type="entry name" value="Acid Proteases"/>
    <property type="match status" value="1"/>
</dbReference>
<feature type="compositionally biased region" description="Low complexity" evidence="10">
    <location>
        <begin position="257"/>
        <end position="267"/>
    </location>
</feature>
<dbReference type="InterPro" id="IPR001878">
    <property type="entry name" value="Znf_CCHC"/>
</dbReference>
<keyword evidence="6" id="KW-0255">Endonuclease</keyword>
<dbReference type="InterPro" id="IPR036875">
    <property type="entry name" value="Znf_CCHC_sf"/>
</dbReference>
<keyword evidence="9" id="KW-0863">Zinc-finger</keyword>
<comment type="caution">
    <text evidence="14">The sequence shown here is derived from an EMBL/GenBank/DDBJ whole genome shotgun (WGS) entry which is preliminary data.</text>
</comment>
<evidence type="ECO:0000256" key="4">
    <source>
        <dbReference type="ARBA" id="ARBA00022722"/>
    </source>
</evidence>
<dbReference type="SUPFAM" id="SSF57756">
    <property type="entry name" value="Retrovirus zinc finger-like domains"/>
    <property type="match status" value="1"/>
</dbReference>
<feature type="region of interest" description="Disordered" evidence="10">
    <location>
        <begin position="219"/>
        <end position="272"/>
    </location>
</feature>
<evidence type="ECO:0000256" key="5">
    <source>
        <dbReference type="ARBA" id="ARBA00022750"/>
    </source>
</evidence>
<dbReference type="CDD" id="cd09274">
    <property type="entry name" value="RNase_HI_RT_Ty3"/>
    <property type="match status" value="1"/>
</dbReference>
<dbReference type="CDD" id="cd01647">
    <property type="entry name" value="RT_LTR"/>
    <property type="match status" value="1"/>
</dbReference>
<feature type="domain" description="Reverse transcriptase" evidence="12">
    <location>
        <begin position="492"/>
        <end position="671"/>
    </location>
</feature>
<dbReference type="Pfam" id="PF17921">
    <property type="entry name" value="Integrase_H2C2"/>
    <property type="match status" value="1"/>
</dbReference>
<feature type="non-terminal residue" evidence="14">
    <location>
        <position position="1081"/>
    </location>
</feature>
<evidence type="ECO:0000313" key="14">
    <source>
        <dbReference type="EMBL" id="KAK1686816.1"/>
    </source>
</evidence>
<dbReference type="InterPro" id="IPR012337">
    <property type="entry name" value="RNaseH-like_sf"/>
</dbReference>
<proteinExistence type="predicted"/>
<dbReference type="InterPro" id="IPR043502">
    <property type="entry name" value="DNA/RNA_pol_sf"/>
</dbReference>
<name>A0AAD8TSD0_LOLMU</name>
<evidence type="ECO:0000256" key="10">
    <source>
        <dbReference type="SAM" id="MobiDB-lite"/>
    </source>
</evidence>
<dbReference type="InterPro" id="IPR041577">
    <property type="entry name" value="RT_RNaseH_2"/>
</dbReference>
<keyword evidence="15" id="KW-1185">Reference proteome</keyword>
<dbReference type="Gene3D" id="3.30.70.270">
    <property type="match status" value="2"/>
</dbReference>
<evidence type="ECO:0000256" key="6">
    <source>
        <dbReference type="ARBA" id="ARBA00022759"/>
    </source>
</evidence>
<reference evidence="14" key="1">
    <citation type="submission" date="2023-07" db="EMBL/GenBank/DDBJ databases">
        <title>A chromosome-level genome assembly of Lolium multiflorum.</title>
        <authorList>
            <person name="Chen Y."/>
            <person name="Copetti D."/>
            <person name="Kolliker R."/>
            <person name="Studer B."/>
        </authorList>
    </citation>
    <scope>NUCLEOTIDE SEQUENCE</scope>
    <source>
        <strain evidence="14">02402/16</strain>
        <tissue evidence="14">Leaf</tissue>
    </source>
</reference>
<keyword evidence="9" id="KW-0862">Zinc</keyword>
<evidence type="ECO:0000256" key="1">
    <source>
        <dbReference type="ARBA" id="ARBA00022670"/>
    </source>
</evidence>
<evidence type="ECO:0000259" key="12">
    <source>
        <dbReference type="PROSITE" id="PS50878"/>
    </source>
</evidence>
<dbReference type="InterPro" id="IPR000477">
    <property type="entry name" value="RT_dom"/>
</dbReference>
<dbReference type="InterPro" id="IPR050951">
    <property type="entry name" value="Retrovirus_Pol_polyprotein"/>
</dbReference>
<evidence type="ECO:0000313" key="15">
    <source>
        <dbReference type="Proteomes" id="UP001231189"/>
    </source>
</evidence>
<dbReference type="PROSITE" id="PS50994">
    <property type="entry name" value="INTEGRASE"/>
    <property type="match status" value="1"/>
</dbReference>
<dbReference type="GO" id="GO:0008270">
    <property type="term" value="F:zinc ion binding"/>
    <property type="evidence" value="ECO:0007669"/>
    <property type="project" value="UniProtKB-KW"/>
</dbReference>
<keyword evidence="1" id="KW-0645">Protease</keyword>
<dbReference type="Pfam" id="PF08284">
    <property type="entry name" value="RVP_2"/>
    <property type="match status" value="1"/>
</dbReference>
<keyword evidence="9" id="KW-0479">Metal-binding</keyword>
<keyword evidence="5" id="KW-0064">Aspartyl protease</keyword>
<feature type="domain" description="Integrase catalytic" evidence="13">
    <location>
        <begin position="1000"/>
        <end position="1081"/>
    </location>
</feature>
<dbReference type="GO" id="GO:0004190">
    <property type="term" value="F:aspartic-type endopeptidase activity"/>
    <property type="evidence" value="ECO:0007669"/>
    <property type="project" value="UniProtKB-KW"/>
</dbReference>
<feature type="domain" description="CCHC-type" evidence="11">
    <location>
        <begin position="283"/>
        <end position="298"/>
    </location>
</feature>
<evidence type="ECO:0000256" key="2">
    <source>
        <dbReference type="ARBA" id="ARBA00022679"/>
    </source>
</evidence>
<dbReference type="Pfam" id="PF00078">
    <property type="entry name" value="RVT_1"/>
    <property type="match status" value="1"/>
</dbReference>
<dbReference type="GO" id="GO:0016779">
    <property type="term" value="F:nucleotidyltransferase activity"/>
    <property type="evidence" value="ECO:0007669"/>
    <property type="project" value="UniProtKB-KW"/>
</dbReference>
<dbReference type="Gene3D" id="3.10.10.10">
    <property type="entry name" value="HIV Type 1 Reverse Transcriptase, subunit A, domain 1"/>
    <property type="match status" value="1"/>
</dbReference>
<gene>
    <name evidence="14" type="ORF">QYE76_047664</name>
</gene>
<keyword evidence="7" id="KW-0238">DNA-binding</keyword>
<dbReference type="InterPro" id="IPR041588">
    <property type="entry name" value="Integrase_H2C2"/>
</dbReference>
<dbReference type="InterPro" id="IPR021109">
    <property type="entry name" value="Peptidase_aspartic_dom_sf"/>
</dbReference>
<dbReference type="Gene3D" id="1.10.340.70">
    <property type="match status" value="1"/>
</dbReference>
<evidence type="ECO:0000256" key="7">
    <source>
        <dbReference type="ARBA" id="ARBA00023125"/>
    </source>
</evidence>
<dbReference type="Pfam" id="PF17919">
    <property type="entry name" value="RT_RNaseH_2"/>
    <property type="match status" value="1"/>
</dbReference>
<dbReference type="GO" id="GO:0004519">
    <property type="term" value="F:endonuclease activity"/>
    <property type="evidence" value="ECO:0007669"/>
    <property type="project" value="UniProtKB-KW"/>
</dbReference>
<organism evidence="14 15">
    <name type="scientific">Lolium multiflorum</name>
    <name type="common">Italian ryegrass</name>
    <name type="synonym">Lolium perenne subsp. multiflorum</name>
    <dbReference type="NCBI Taxonomy" id="4521"/>
    <lineage>
        <taxon>Eukaryota</taxon>
        <taxon>Viridiplantae</taxon>
        <taxon>Streptophyta</taxon>
        <taxon>Embryophyta</taxon>
        <taxon>Tracheophyta</taxon>
        <taxon>Spermatophyta</taxon>
        <taxon>Magnoliopsida</taxon>
        <taxon>Liliopsida</taxon>
        <taxon>Poales</taxon>
        <taxon>Poaceae</taxon>
        <taxon>BOP clade</taxon>
        <taxon>Pooideae</taxon>
        <taxon>Poodae</taxon>
        <taxon>Poeae</taxon>
        <taxon>Poeae Chloroplast Group 2 (Poeae type)</taxon>
        <taxon>Loliodinae</taxon>
        <taxon>Loliinae</taxon>
        <taxon>Lolium</taxon>
    </lineage>
</organism>
<dbReference type="SUPFAM" id="SSF53098">
    <property type="entry name" value="Ribonuclease H-like"/>
    <property type="match status" value="1"/>
</dbReference>
<feature type="region of interest" description="Disordered" evidence="10">
    <location>
        <begin position="1"/>
        <end position="130"/>
    </location>
</feature>
<dbReference type="InterPro" id="IPR036397">
    <property type="entry name" value="RNaseH_sf"/>
</dbReference>
<dbReference type="AlphaFoldDB" id="A0AAD8TSD0"/>
<evidence type="ECO:0000259" key="13">
    <source>
        <dbReference type="PROSITE" id="PS50994"/>
    </source>
</evidence>
<dbReference type="EMBL" id="JAUUTY010000002">
    <property type="protein sequence ID" value="KAK1686816.1"/>
    <property type="molecule type" value="Genomic_DNA"/>
</dbReference>
<feature type="compositionally biased region" description="Basic and acidic residues" evidence="10">
    <location>
        <begin position="219"/>
        <end position="241"/>
    </location>
</feature>
<keyword evidence="3" id="KW-0548">Nucleotidyltransferase</keyword>
<evidence type="ECO:0000256" key="8">
    <source>
        <dbReference type="ARBA" id="ARBA00023268"/>
    </source>
</evidence>
<dbReference type="PROSITE" id="PS50158">
    <property type="entry name" value="ZF_CCHC"/>
    <property type="match status" value="2"/>
</dbReference>
<keyword evidence="2" id="KW-0808">Transferase</keyword>
<dbReference type="SUPFAM" id="SSF56672">
    <property type="entry name" value="DNA/RNA polymerases"/>
    <property type="match status" value="1"/>
</dbReference>
<dbReference type="Gene3D" id="4.10.60.10">
    <property type="entry name" value="Zinc finger, CCHC-type"/>
    <property type="match status" value="1"/>
</dbReference>
<dbReference type="Gene3D" id="3.30.420.10">
    <property type="entry name" value="Ribonuclease H-like superfamily/Ribonuclease H"/>
    <property type="match status" value="1"/>
</dbReference>
<evidence type="ECO:0000259" key="11">
    <source>
        <dbReference type="PROSITE" id="PS50158"/>
    </source>
</evidence>
<dbReference type="FunFam" id="3.30.70.270:FF:000063">
    <property type="entry name" value="Zinc knuckle domaincontaining protein"/>
    <property type="match status" value="1"/>
</dbReference>
<dbReference type="Pfam" id="PF00098">
    <property type="entry name" value="zf-CCHC"/>
    <property type="match status" value="2"/>
</dbReference>
<accession>A0AAD8TSD0</accession>
<keyword evidence="8" id="KW-0511">Multifunctional enzyme</keyword>
<dbReference type="SMART" id="SM00343">
    <property type="entry name" value="ZnF_C2HC"/>
    <property type="match status" value="2"/>
</dbReference>
<dbReference type="PANTHER" id="PTHR37984">
    <property type="entry name" value="PROTEIN CBG26694"/>
    <property type="match status" value="1"/>
</dbReference>
<feature type="compositionally biased region" description="Basic and acidic residues" evidence="10">
    <location>
        <begin position="103"/>
        <end position="121"/>
    </location>
</feature>
<evidence type="ECO:0000256" key="9">
    <source>
        <dbReference type="PROSITE-ProRule" id="PRU00047"/>
    </source>
</evidence>
<dbReference type="GO" id="GO:0015074">
    <property type="term" value="P:DNA integration"/>
    <property type="evidence" value="ECO:0007669"/>
    <property type="project" value="InterPro"/>
</dbReference>
<dbReference type="GO" id="GO:0006508">
    <property type="term" value="P:proteolysis"/>
    <property type="evidence" value="ECO:0007669"/>
    <property type="project" value="UniProtKB-KW"/>
</dbReference>
<sequence length="1081" mass="123441">MAKPSGRRSAGLYSATRRAHDHAARVRRQRRESPRNPHGLVAEVLGESGDGEETQIGADRSIVEPSGEDNDNLEGAGIIGYEEPDLSGGVEGEYVGTTGEESDAQRIEREAKQKEEADEAARNQFPPPPPMTYQNFLQYMQMLEERQRITLEQQNKFFQELLQQNRVERPENQGVTLSDFQNTKPISFAYAPEPMDAEDWLMDTERKLNTVGCNDLEKPSLLKMKQEKEEKRKKAKFEPKKYVSNKPNTGLSFKPRYNNNNSYNNNHNNRKGPYNQPMAQIVCRSCGGKGHFSKDCKKPRIICFGCREEGHMLRDCPKNKSGGGGSRGGNTGGSWKNKKPFGKLNCTSLEEVVNSDQAVIVTLQILTHPGKDIDVILGMNWLEANGALIDCVNKTVSLKSPDGSRMIYQGDKHTQIEVELQLNSMKEVKLEDIPVVNEFQDVFPKELPGMPPDREIEFTIDLIPGTAPIAKAPYKMGPKELKELKEQLDDLEQKGFIQESISPWGSPVIFVDKRDGGRRMCGDYKNLNNVTIKNKYPLPRIQDLFDQVRGTGVFSKIYLRSGYHQIKIKKEDVPKTAFVSRYGHHEYLVVPFGLTNAPAIFMNLMNKIFMPYLDKFVIVFIDDILIYSKNKAEHAEHLRLVLQTLREHQLYAKFSKCEFWLDQVEFLGHVISKDGIAVNPSKVASVLDWEAPKTVKEIRGFLEMAGYYRRFIEGFSKIAGLMTKLLRKNTPFVWSEECEKSFQTLKEKLTTAPVSSVKEVGKDYSVYCDASKHGLGCVLMQDRKVISYGSRQLRPHEVNYPTHDLELAAVLYTDHKSIKYFFTQKELNMRQKRWLELIKDYDLTINYTPGKANVVADALSRKSTGGVEQELSPELKKEISQLNVNLKNEIMMGQLDDPFIVEEMRRIDEGRPSDFHRGESGSLWFQKRICVPDIAEIKEVILREAHQTPYSIHPGSTKMYMDLKELFWWNNMKREIAQYVAECHTCQRVKAEHQSPAGKLQPLPIPEWKWEEIGMDFITGLPMTNKKKDMIWVIVDRLTKSAHFLAVNQQDKGEKLIDLYIKEIVSKHGVPKKIVSDRGSV</sequence>
<dbReference type="InterPro" id="IPR043128">
    <property type="entry name" value="Rev_trsase/Diguanyl_cyclase"/>
</dbReference>
<dbReference type="InterPro" id="IPR001584">
    <property type="entry name" value="Integrase_cat-core"/>
</dbReference>
<feature type="domain" description="CCHC-type" evidence="11">
    <location>
        <begin position="303"/>
        <end position="318"/>
    </location>
</feature>
<keyword evidence="6" id="KW-0378">Hydrolase</keyword>
<protein>
    <recommendedName>
        <fullName evidence="16">Reverse transcriptase</fullName>
    </recommendedName>
</protein>
<feature type="compositionally biased region" description="Basic residues" evidence="10">
    <location>
        <begin position="17"/>
        <end position="30"/>
    </location>
</feature>
<dbReference type="PANTHER" id="PTHR37984:SF5">
    <property type="entry name" value="PROTEIN NYNRIN-LIKE"/>
    <property type="match status" value="1"/>
</dbReference>
<dbReference type="Proteomes" id="UP001231189">
    <property type="component" value="Unassembled WGS sequence"/>
</dbReference>